<accession>A0A370U984</accession>
<dbReference type="Proteomes" id="UP000254326">
    <property type="component" value="Unassembled WGS sequence"/>
</dbReference>
<dbReference type="AlphaFoldDB" id="A0A370U984"/>
<name>A0A370U984_9GAMM</name>
<dbReference type="EMBL" id="QKRA01000003">
    <property type="protein sequence ID" value="RDL44332.1"/>
    <property type="molecule type" value="Genomic_DNA"/>
</dbReference>
<sequence length="158" mass="17563">MFAWDKEKNNVSKRQITVAHIVDTRNGPKYLKDQADIDNRIANVASKQMRGRIMALLPKALVEIGLRECRETIAGRSEASVSSNRAAMVRDFNSMGVTVSMLSKYLGHSVDECTSDDLVDLFGVSNAIRQGAKIKNYFEGAIQLEPSTTSLKNIKKEQ</sequence>
<comment type="caution">
    <text evidence="1">The sequence shown here is derived from an EMBL/GenBank/DDBJ whole genome shotgun (WGS) entry which is preliminary data.</text>
</comment>
<evidence type="ECO:0000313" key="2">
    <source>
        <dbReference type="Proteomes" id="UP000254326"/>
    </source>
</evidence>
<keyword evidence="2" id="KW-1185">Reference proteome</keyword>
<proteinExistence type="predicted"/>
<reference evidence="1 2" key="1">
    <citation type="submission" date="2018-06" db="EMBL/GenBank/DDBJ databases">
        <title>Marinomonas sp. YLB-05 draft genome sequence.</title>
        <authorList>
            <person name="Yu L."/>
            <person name="Tang X."/>
        </authorList>
    </citation>
    <scope>NUCLEOTIDE SEQUENCE [LARGE SCALE GENOMIC DNA]</scope>
    <source>
        <strain evidence="1 2">YLB-05</strain>
    </source>
</reference>
<organism evidence="1 2">
    <name type="scientific">Marinomonas piezotolerans</name>
    <dbReference type="NCBI Taxonomy" id="2213058"/>
    <lineage>
        <taxon>Bacteria</taxon>
        <taxon>Pseudomonadati</taxon>
        <taxon>Pseudomonadota</taxon>
        <taxon>Gammaproteobacteria</taxon>
        <taxon>Oceanospirillales</taxon>
        <taxon>Oceanospirillaceae</taxon>
        <taxon>Marinomonas</taxon>
    </lineage>
</organism>
<gene>
    <name evidence="1" type="ORF">DN730_07965</name>
</gene>
<protein>
    <submittedName>
        <fullName evidence="1">Uncharacterized protein</fullName>
    </submittedName>
</protein>
<evidence type="ECO:0000313" key="1">
    <source>
        <dbReference type="EMBL" id="RDL44332.1"/>
    </source>
</evidence>